<name>A0A9Q3W068_9ACTN</name>
<dbReference type="SUPFAM" id="SSF50370">
    <property type="entry name" value="Ricin B-like lectins"/>
    <property type="match status" value="1"/>
</dbReference>
<dbReference type="Proteomes" id="UP001108029">
    <property type="component" value="Unassembled WGS sequence"/>
</dbReference>
<dbReference type="Gene3D" id="2.80.10.50">
    <property type="match status" value="2"/>
</dbReference>
<dbReference type="Pfam" id="PF14200">
    <property type="entry name" value="RicinB_lectin_2"/>
    <property type="match status" value="2"/>
</dbReference>
<accession>A0A9Q3W068</accession>
<evidence type="ECO:0000313" key="3">
    <source>
        <dbReference type="EMBL" id="MCD9880838.1"/>
    </source>
</evidence>
<feature type="domain" description="F5/8 type C" evidence="2">
    <location>
        <begin position="1"/>
        <end position="136"/>
    </location>
</feature>
<organism evidence="3 4">
    <name type="scientific">Streptomyces guryensis</name>
    <dbReference type="NCBI Taxonomy" id="2886947"/>
    <lineage>
        <taxon>Bacteria</taxon>
        <taxon>Bacillati</taxon>
        <taxon>Actinomycetota</taxon>
        <taxon>Actinomycetes</taxon>
        <taxon>Kitasatosporales</taxon>
        <taxon>Streptomycetaceae</taxon>
        <taxon>Streptomyces</taxon>
    </lineage>
</organism>
<feature type="region of interest" description="Disordered" evidence="1">
    <location>
        <begin position="1"/>
        <end position="28"/>
    </location>
</feature>
<evidence type="ECO:0000259" key="2">
    <source>
        <dbReference type="PROSITE" id="PS50022"/>
    </source>
</evidence>
<dbReference type="InterPro" id="IPR008979">
    <property type="entry name" value="Galactose-bd-like_sf"/>
</dbReference>
<evidence type="ECO:0000256" key="1">
    <source>
        <dbReference type="SAM" id="MobiDB-lite"/>
    </source>
</evidence>
<comment type="caution">
    <text evidence="3">The sequence shown here is derived from an EMBL/GenBank/DDBJ whole genome shotgun (WGS) entry which is preliminary data.</text>
</comment>
<dbReference type="PROSITE" id="PS50231">
    <property type="entry name" value="RICIN_B_LECTIN"/>
    <property type="match status" value="1"/>
</dbReference>
<keyword evidence="4" id="KW-1185">Reference proteome</keyword>
<dbReference type="CDD" id="cd00161">
    <property type="entry name" value="beta-trefoil_Ricin-like"/>
    <property type="match status" value="1"/>
</dbReference>
<dbReference type="AlphaFoldDB" id="A0A9Q3W068"/>
<dbReference type="SUPFAM" id="SSF49785">
    <property type="entry name" value="Galactose-binding domain-like"/>
    <property type="match status" value="1"/>
</dbReference>
<dbReference type="PROSITE" id="PS50022">
    <property type="entry name" value="FA58C_3"/>
    <property type="match status" value="1"/>
</dbReference>
<dbReference type="InterPro" id="IPR000772">
    <property type="entry name" value="Ricin_B_lectin"/>
</dbReference>
<dbReference type="SMART" id="SM00458">
    <property type="entry name" value="RICIN"/>
    <property type="match status" value="1"/>
</dbReference>
<dbReference type="SMART" id="SM00231">
    <property type="entry name" value="FA58C"/>
    <property type="match status" value="1"/>
</dbReference>
<dbReference type="Gene3D" id="2.60.120.260">
    <property type="entry name" value="Galactose-binding domain-like"/>
    <property type="match status" value="1"/>
</dbReference>
<dbReference type="Pfam" id="PF00754">
    <property type="entry name" value="F5_F8_type_C"/>
    <property type="match status" value="1"/>
</dbReference>
<evidence type="ECO:0000313" key="4">
    <source>
        <dbReference type="Proteomes" id="UP001108029"/>
    </source>
</evidence>
<feature type="compositionally biased region" description="Low complexity" evidence="1">
    <location>
        <begin position="1"/>
        <end position="10"/>
    </location>
</feature>
<sequence>MSETATAARAGRSRRRRQETSKGNLAAKAVDGETSTRWCADDGSTGHWLKVDLGSTRSLTGTRIAWELDKTNYRYKIEGSTDNTTWTMLVDNTATAGTGQVQAAAFRAQARYIRVTVTGLPAGAWASIRTLEVYDRPFSADLGTYKLINRNSTKVLDVADASTADGAGLIQWPWTGGTNQQWTLLPNTDGSFRLRNIKSGKVLQSPDSTQGATLTQGSDIGDDTQGWKLVPSTTSGYYRLVNVHTGWCADISGASTANRASVIQWPVTGGANQDWQLVAL</sequence>
<reference evidence="3" key="1">
    <citation type="submission" date="2021-12" db="EMBL/GenBank/DDBJ databases">
        <authorList>
            <person name="Lee J.-H."/>
            <person name="Kim S.-B."/>
        </authorList>
    </citation>
    <scope>NUCLEOTIDE SEQUENCE</scope>
    <source>
        <strain evidence="3">NR30</strain>
    </source>
</reference>
<proteinExistence type="predicted"/>
<gene>
    <name evidence="3" type="ORF">LJ657_46350</name>
</gene>
<protein>
    <submittedName>
        <fullName evidence="3">RICIN domain-containing protein</fullName>
    </submittedName>
</protein>
<dbReference type="InterPro" id="IPR035992">
    <property type="entry name" value="Ricin_B-like_lectins"/>
</dbReference>
<dbReference type="EMBL" id="JAJSBI010000048">
    <property type="protein sequence ID" value="MCD9880838.1"/>
    <property type="molecule type" value="Genomic_DNA"/>
</dbReference>
<dbReference type="RefSeq" id="WP_232655757.1">
    <property type="nucleotide sequence ID" value="NZ_JAJSBI010000048.1"/>
</dbReference>
<dbReference type="InterPro" id="IPR000421">
    <property type="entry name" value="FA58C"/>
</dbReference>